<proteinExistence type="predicted"/>
<accession>A0A316V7G6</accession>
<feature type="compositionally biased region" description="Basic and acidic residues" evidence="1">
    <location>
        <begin position="107"/>
        <end position="116"/>
    </location>
</feature>
<evidence type="ECO:0000313" key="3">
    <source>
        <dbReference type="Proteomes" id="UP000245771"/>
    </source>
</evidence>
<dbReference type="RefSeq" id="XP_025353861.1">
    <property type="nucleotide sequence ID" value="XM_025497816.1"/>
</dbReference>
<name>A0A316V7G6_9BASI</name>
<dbReference type="GeneID" id="37019597"/>
<protein>
    <submittedName>
        <fullName evidence="2">Uncharacterized protein</fullName>
    </submittedName>
</protein>
<evidence type="ECO:0000256" key="1">
    <source>
        <dbReference type="SAM" id="MobiDB-lite"/>
    </source>
</evidence>
<dbReference type="InParanoid" id="A0A316V7G6"/>
<dbReference type="EMBL" id="KZ819604">
    <property type="protein sequence ID" value="PWN33559.1"/>
    <property type="molecule type" value="Genomic_DNA"/>
</dbReference>
<sequence>MRLITLSIKIVATFLLTRSSLRSNRVLALNTNVPSPGQKGPFLWDLNEEASSQGSSGLSLHNDHATHEITSKLNNIERGVEHRLSGSKRPRNLDSDPTEQSAWGAKKARDAIKRPRKDLTSFKYMAGFAEATQKVSSVDHLKPFSKQNTVSIH</sequence>
<organism evidence="2 3">
    <name type="scientific">Meira miltonrushii</name>
    <dbReference type="NCBI Taxonomy" id="1280837"/>
    <lineage>
        <taxon>Eukaryota</taxon>
        <taxon>Fungi</taxon>
        <taxon>Dikarya</taxon>
        <taxon>Basidiomycota</taxon>
        <taxon>Ustilaginomycotina</taxon>
        <taxon>Exobasidiomycetes</taxon>
        <taxon>Exobasidiales</taxon>
        <taxon>Brachybasidiaceae</taxon>
        <taxon>Meira</taxon>
    </lineage>
</organism>
<feature type="region of interest" description="Disordered" evidence="1">
    <location>
        <begin position="71"/>
        <end position="116"/>
    </location>
</feature>
<evidence type="ECO:0000313" key="2">
    <source>
        <dbReference type="EMBL" id="PWN33559.1"/>
    </source>
</evidence>
<reference evidence="2 3" key="1">
    <citation type="journal article" date="2018" name="Mol. Biol. Evol.">
        <title>Broad Genomic Sampling Reveals a Smut Pathogenic Ancestry of the Fungal Clade Ustilaginomycotina.</title>
        <authorList>
            <person name="Kijpornyongpan T."/>
            <person name="Mondo S.J."/>
            <person name="Barry K."/>
            <person name="Sandor L."/>
            <person name="Lee J."/>
            <person name="Lipzen A."/>
            <person name="Pangilinan J."/>
            <person name="LaButti K."/>
            <person name="Hainaut M."/>
            <person name="Henrissat B."/>
            <person name="Grigoriev I.V."/>
            <person name="Spatafora J.W."/>
            <person name="Aime M.C."/>
        </authorList>
    </citation>
    <scope>NUCLEOTIDE SEQUENCE [LARGE SCALE GENOMIC DNA]</scope>
    <source>
        <strain evidence="2 3">MCA 3882</strain>
    </source>
</reference>
<gene>
    <name evidence="2" type="ORF">FA14DRAFT_156250</name>
</gene>
<dbReference type="Proteomes" id="UP000245771">
    <property type="component" value="Unassembled WGS sequence"/>
</dbReference>
<keyword evidence="3" id="KW-1185">Reference proteome</keyword>
<dbReference type="AlphaFoldDB" id="A0A316V7G6"/>